<feature type="transmembrane region" description="Helical" evidence="8">
    <location>
        <begin position="70"/>
        <end position="90"/>
    </location>
</feature>
<feature type="transmembrane region" description="Helical" evidence="8">
    <location>
        <begin position="46"/>
        <end position="64"/>
    </location>
</feature>
<dbReference type="Gene3D" id="1.20.1250.20">
    <property type="entry name" value="MFS general substrate transporter like domains"/>
    <property type="match status" value="2"/>
</dbReference>
<organism evidence="10">
    <name type="scientific">marine metagenome</name>
    <dbReference type="NCBI Taxonomy" id="408172"/>
    <lineage>
        <taxon>unclassified sequences</taxon>
        <taxon>metagenomes</taxon>
        <taxon>ecological metagenomes</taxon>
    </lineage>
</organism>
<evidence type="ECO:0000259" key="9">
    <source>
        <dbReference type="PROSITE" id="PS50850"/>
    </source>
</evidence>
<feature type="transmembrane region" description="Helical" evidence="8">
    <location>
        <begin position="315"/>
        <end position="337"/>
    </location>
</feature>
<dbReference type="NCBIfam" id="NF037955">
    <property type="entry name" value="mfs"/>
    <property type="match status" value="1"/>
</dbReference>
<feature type="transmembrane region" description="Helical" evidence="8">
    <location>
        <begin position="227"/>
        <end position="247"/>
    </location>
</feature>
<feature type="domain" description="Major facilitator superfamily (MFS) profile" evidence="9">
    <location>
        <begin position="1"/>
        <end position="368"/>
    </location>
</feature>
<keyword evidence="6 8" id="KW-1133">Transmembrane helix</keyword>
<feature type="transmembrane region" description="Helical" evidence="8">
    <location>
        <begin position="20"/>
        <end position="39"/>
    </location>
</feature>
<dbReference type="GO" id="GO:0030395">
    <property type="term" value="F:lactose binding"/>
    <property type="evidence" value="ECO:0007669"/>
    <property type="project" value="TreeGrafter"/>
</dbReference>
<evidence type="ECO:0000256" key="2">
    <source>
        <dbReference type="ARBA" id="ARBA00022448"/>
    </source>
</evidence>
<feature type="non-terminal residue" evidence="10">
    <location>
        <position position="1"/>
    </location>
</feature>
<dbReference type="GO" id="GO:0015528">
    <property type="term" value="F:lactose:proton symporter activity"/>
    <property type="evidence" value="ECO:0007669"/>
    <property type="project" value="TreeGrafter"/>
</dbReference>
<feature type="transmembrane region" description="Helical" evidence="8">
    <location>
        <begin position="140"/>
        <end position="164"/>
    </location>
</feature>
<dbReference type="InterPro" id="IPR020846">
    <property type="entry name" value="MFS_dom"/>
</dbReference>
<evidence type="ECO:0000256" key="1">
    <source>
        <dbReference type="ARBA" id="ARBA00004429"/>
    </source>
</evidence>
<feature type="transmembrane region" description="Helical" evidence="8">
    <location>
        <begin position="254"/>
        <end position="270"/>
    </location>
</feature>
<protein>
    <recommendedName>
        <fullName evidence="9">Major facilitator superfamily (MFS) profile domain-containing protein</fullName>
    </recommendedName>
</protein>
<name>A0A382BJU0_9ZZZZ</name>
<evidence type="ECO:0000256" key="7">
    <source>
        <dbReference type="ARBA" id="ARBA00023136"/>
    </source>
</evidence>
<reference evidence="10" key="1">
    <citation type="submission" date="2018-05" db="EMBL/GenBank/DDBJ databases">
        <authorList>
            <person name="Lanie J.A."/>
            <person name="Ng W.-L."/>
            <person name="Kazmierczak K.M."/>
            <person name="Andrzejewski T.M."/>
            <person name="Davidsen T.M."/>
            <person name="Wayne K.J."/>
            <person name="Tettelin H."/>
            <person name="Glass J.I."/>
            <person name="Rusch D."/>
            <person name="Podicherti R."/>
            <person name="Tsui H.-C.T."/>
            <person name="Winkler M.E."/>
        </authorList>
    </citation>
    <scope>NUCLEOTIDE SEQUENCE</scope>
</reference>
<dbReference type="GO" id="GO:0005886">
    <property type="term" value="C:plasma membrane"/>
    <property type="evidence" value="ECO:0007669"/>
    <property type="project" value="UniProtKB-SubCell"/>
</dbReference>
<keyword evidence="2" id="KW-0813">Transport</keyword>
<dbReference type="InterPro" id="IPR026032">
    <property type="entry name" value="HcaT-like"/>
</dbReference>
<evidence type="ECO:0000256" key="5">
    <source>
        <dbReference type="ARBA" id="ARBA00022692"/>
    </source>
</evidence>
<feature type="transmembrane region" description="Helical" evidence="8">
    <location>
        <begin position="111"/>
        <end position="128"/>
    </location>
</feature>
<feature type="transmembrane region" description="Helical" evidence="8">
    <location>
        <begin position="185"/>
        <end position="215"/>
    </location>
</feature>
<dbReference type="EMBL" id="UINC01030149">
    <property type="protein sequence ID" value="SVB14065.1"/>
    <property type="molecule type" value="Genomic_DNA"/>
</dbReference>
<dbReference type="SUPFAM" id="SSF103473">
    <property type="entry name" value="MFS general substrate transporter"/>
    <property type="match status" value="1"/>
</dbReference>
<dbReference type="AlphaFoldDB" id="A0A382BJU0"/>
<evidence type="ECO:0000256" key="6">
    <source>
        <dbReference type="ARBA" id="ARBA00022989"/>
    </source>
</evidence>
<dbReference type="InterPro" id="IPR036259">
    <property type="entry name" value="MFS_trans_sf"/>
</dbReference>
<evidence type="ECO:0000256" key="4">
    <source>
        <dbReference type="ARBA" id="ARBA00022519"/>
    </source>
</evidence>
<evidence type="ECO:0000256" key="3">
    <source>
        <dbReference type="ARBA" id="ARBA00022475"/>
    </source>
</evidence>
<proteinExistence type="predicted"/>
<evidence type="ECO:0000256" key="8">
    <source>
        <dbReference type="SAM" id="Phobius"/>
    </source>
</evidence>
<dbReference type="InterPro" id="IPR024989">
    <property type="entry name" value="MFS_assoc_dom"/>
</dbReference>
<keyword evidence="5 8" id="KW-0812">Transmembrane</keyword>
<dbReference type="Pfam" id="PF12832">
    <property type="entry name" value="MFS_1_like"/>
    <property type="match status" value="1"/>
</dbReference>
<dbReference type="PANTHER" id="PTHR23522">
    <property type="entry name" value="BLL5896 PROTEIN"/>
    <property type="match status" value="1"/>
</dbReference>
<sequence length="376" mass="41534">LVYMNLYLKRVGLNGSQLGTVAAIFSFMSIFSSPIWGIIADSVKDMRRIIVLLFLFASLVYPLLLFTKNYYAIFGIIMLFSFLETPVAPLNDALTLSFISQHGGDYGRIRLWGSIGIGISMLLPKLIIKDEFEGNITSEFGFGLLSIFIFFSAFRLLGAVWLLMIPNPAKVRDREAFKWNQLNHFVNVNFVLTLITALMARAAMQAYYIFFSIYLDGLGVPDSSKGFFWALGVASEVGMMFVVGNLIKQIGIKWTVVIGMLGMALRLFFYSQEPSIITISFLQLFHALTYTAFHVGIVNFISTALPDEIRASGQALYNGIVWGLGGMVGGKICGGIAETHGMSVMFKISSIIALLAALITSIFGKDPQSSFKKANK</sequence>
<evidence type="ECO:0000313" key="10">
    <source>
        <dbReference type="EMBL" id="SVB14065.1"/>
    </source>
</evidence>
<feature type="transmembrane region" description="Helical" evidence="8">
    <location>
        <begin position="343"/>
        <end position="363"/>
    </location>
</feature>
<accession>A0A382BJU0</accession>
<keyword evidence="4" id="KW-0997">Cell inner membrane</keyword>
<comment type="subcellular location">
    <subcellularLocation>
        <location evidence="1">Cell inner membrane</location>
        <topology evidence="1">Multi-pass membrane protein</topology>
    </subcellularLocation>
</comment>
<feature type="transmembrane region" description="Helical" evidence="8">
    <location>
        <begin position="276"/>
        <end position="303"/>
    </location>
</feature>
<keyword evidence="3" id="KW-1003">Cell membrane</keyword>
<dbReference type="PROSITE" id="PS50850">
    <property type="entry name" value="MFS"/>
    <property type="match status" value="1"/>
</dbReference>
<dbReference type="PIRSF" id="PIRSF004925">
    <property type="entry name" value="HcaT"/>
    <property type="match status" value="1"/>
</dbReference>
<dbReference type="PANTHER" id="PTHR23522:SF10">
    <property type="entry name" value="3-PHENYLPROPIONIC ACID TRANSPORTER-RELATED"/>
    <property type="match status" value="1"/>
</dbReference>
<keyword evidence="7 8" id="KW-0472">Membrane</keyword>
<gene>
    <name evidence="10" type="ORF">METZ01_LOCUS166919</name>
</gene>